<name>A0A6P1Y208_9SPIR</name>
<dbReference type="AlphaFoldDB" id="A0A6P1Y208"/>
<feature type="transmembrane region" description="Helical" evidence="6">
    <location>
        <begin position="176"/>
        <end position="199"/>
    </location>
</feature>
<evidence type="ECO:0000256" key="4">
    <source>
        <dbReference type="ARBA" id="ARBA00022989"/>
    </source>
</evidence>
<feature type="transmembrane region" description="Helical" evidence="6">
    <location>
        <begin position="120"/>
        <end position="140"/>
    </location>
</feature>
<feature type="transmembrane region" description="Helical" evidence="6">
    <location>
        <begin position="259"/>
        <end position="280"/>
    </location>
</feature>
<keyword evidence="2" id="KW-1003">Cell membrane</keyword>
<feature type="transmembrane region" description="Helical" evidence="6">
    <location>
        <begin position="439"/>
        <end position="462"/>
    </location>
</feature>
<dbReference type="GO" id="GO:0005886">
    <property type="term" value="C:plasma membrane"/>
    <property type="evidence" value="ECO:0007669"/>
    <property type="project" value="UniProtKB-SubCell"/>
</dbReference>
<evidence type="ECO:0000256" key="2">
    <source>
        <dbReference type="ARBA" id="ARBA00022475"/>
    </source>
</evidence>
<comment type="subcellular location">
    <subcellularLocation>
        <location evidence="1">Cell membrane</location>
        <topology evidence="1">Multi-pass membrane protein</topology>
    </subcellularLocation>
</comment>
<accession>A0A6P1Y208</accession>
<reference evidence="7 8" key="1">
    <citation type="submission" date="2020-01" db="EMBL/GenBank/DDBJ databases">
        <title>Complete genome sequence of a human oral phylogroup 1 Treponema sp. strain ATCC 700766, originally isolated from periodontitis dental plaque.</title>
        <authorList>
            <person name="Chan Y."/>
            <person name="Huo Y.-B."/>
            <person name="Yu X.-L."/>
            <person name="Zeng H."/>
            <person name="Leung W.-K."/>
            <person name="Watt R.M."/>
        </authorList>
    </citation>
    <scope>NUCLEOTIDE SEQUENCE [LARGE SCALE GENOMIC DNA]</scope>
    <source>
        <strain evidence="7 8">OMZ 804</strain>
    </source>
</reference>
<feature type="transmembrane region" description="Helical" evidence="6">
    <location>
        <begin position="78"/>
        <end position="99"/>
    </location>
</feature>
<feature type="transmembrane region" description="Helical" evidence="6">
    <location>
        <begin position="16"/>
        <end position="34"/>
    </location>
</feature>
<sequence>MIQFKNKLLNIKMPHTYVILGIILLSVIALAYIIPSGEFDRVLDESSGKMIIIPDSFHYAEGIKPHFFDIFLTLQKGYVSAAGIMFLMIFAYGYVYLLIDNGTLNSVINILIKALGKKTYLIIPVSMLIFGVLGSTMGIYEEVYGMVPVFIGIVTALGYDAVVGGAIVFVGVATGFAAATTNPFSVGIAQSIAGISMYSGIEYRILIFIVFEVTVILYLLQYARRVKKDPKKSILYGEERTLIFPFKQKEAVITVRQKICLMLFVFTIAMLLYGTTKLGWYINEIAAMYLMMMIITGITSGYSTDKICKTFIKSTQSMVGSMMVVGFTRGIVLVMQNAKISDTIVYYLSSILYGRTKYISAIGMLFIQNIINFFITGSSSQAAITMPIMTPVADIIHLSRQTAVLVYQFGDGFSNMFWPTACAVECGLMGIPINKWYKFMAPLFLIMVVLQIIFAALSVLVYV</sequence>
<keyword evidence="4 6" id="KW-1133">Transmembrane helix</keyword>
<feature type="transmembrane region" description="Helical" evidence="6">
    <location>
        <begin position="146"/>
        <end position="169"/>
    </location>
</feature>
<dbReference type="Proteomes" id="UP000464374">
    <property type="component" value="Chromosome"/>
</dbReference>
<gene>
    <name evidence="7" type="ORF">GWP43_10825</name>
</gene>
<dbReference type="KEGG" id="trz:GWP43_10825"/>
<dbReference type="Pfam" id="PF03606">
    <property type="entry name" value="DcuC"/>
    <property type="match status" value="1"/>
</dbReference>
<evidence type="ECO:0000313" key="7">
    <source>
        <dbReference type="EMBL" id="QHX43858.1"/>
    </source>
</evidence>
<feature type="transmembrane region" description="Helical" evidence="6">
    <location>
        <begin position="317"/>
        <end position="338"/>
    </location>
</feature>
<proteinExistence type="predicted"/>
<dbReference type="RefSeq" id="WP_162664163.1">
    <property type="nucleotide sequence ID" value="NZ_CP048020.1"/>
</dbReference>
<evidence type="ECO:0000313" key="8">
    <source>
        <dbReference type="Proteomes" id="UP000464374"/>
    </source>
</evidence>
<feature type="transmembrane region" description="Helical" evidence="6">
    <location>
        <begin position="358"/>
        <end position="376"/>
    </location>
</feature>
<organism evidence="7 8">
    <name type="scientific">Treponema vincentii</name>
    <dbReference type="NCBI Taxonomy" id="69710"/>
    <lineage>
        <taxon>Bacteria</taxon>
        <taxon>Pseudomonadati</taxon>
        <taxon>Spirochaetota</taxon>
        <taxon>Spirochaetia</taxon>
        <taxon>Spirochaetales</taxon>
        <taxon>Treponemataceae</taxon>
        <taxon>Treponema</taxon>
    </lineage>
</organism>
<evidence type="ECO:0000256" key="5">
    <source>
        <dbReference type="ARBA" id="ARBA00023136"/>
    </source>
</evidence>
<keyword evidence="3 6" id="KW-0812">Transmembrane</keyword>
<protein>
    <submittedName>
        <fullName evidence="7">YfcC family protein</fullName>
    </submittedName>
</protein>
<feature type="transmembrane region" description="Helical" evidence="6">
    <location>
        <begin position="286"/>
        <end position="305"/>
    </location>
</feature>
<evidence type="ECO:0000256" key="3">
    <source>
        <dbReference type="ARBA" id="ARBA00022692"/>
    </source>
</evidence>
<dbReference type="PANTHER" id="PTHR43652">
    <property type="entry name" value="BASIC AMINO ACID ANTIPORTER YFCC-RELATED"/>
    <property type="match status" value="1"/>
</dbReference>
<keyword evidence="5 6" id="KW-0472">Membrane</keyword>
<evidence type="ECO:0000256" key="6">
    <source>
        <dbReference type="SAM" id="Phobius"/>
    </source>
</evidence>
<evidence type="ECO:0000256" key="1">
    <source>
        <dbReference type="ARBA" id="ARBA00004651"/>
    </source>
</evidence>
<dbReference type="PANTHER" id="PTHR43652:SF6">
    <property type="entry name" value="ARGININE REPRESSOR"/>
    <property type="match status" value="1"/>
</dbReference>
<dbReference type="EMBL" id="CP048020">
    <property type="protein sequence ID" value="QHX43858.1"/>
    <property type="molecule type" value="Genomic_DNA"/>
</dbReference>
<dbReference type="InterPro" id="IPR051679">
    <property type="entry name" value="DASS-Related_Transporters"/>
</dbReference>
<feature type="transmembrane region" description="Helical" evidence="6">
    <location>
        <begin position="205"/>
        <end position="223"/>
    </location>
</feature>
<dbReference type="InterPro" id="IPR018385">
    <property type="entry name" value="C4_dicarb_anaerob_car-like"/>
</dbReference>